<feature type="compositionally biased region" description="Polar residues" evidence="1">
    <location>
        <begin position="163"/>
        <end position="175"/>
    </location>
</feature>
<dbReference type="Proteomes" id="UP000309340">
    <property type="component" value="Unassembled WGS sequence"/>
</dbReference>
<keyword evidence="3" id="KW-1185">Reference proteome</keyword>
<organism evidence="2 3">
    <name type="scientific">Friedmanniomyces simplex</name>
    <dbReference type="NCBI Taxonomy" id="329884"/>
    <lineage>
        <taxon>Eukaryota</taxon>
        <taxon>Fungi</taxon>
        <taxon>Dikarya</taxon>
        <taxon>Ascomycota</taxon>
        <taxon>Pezizomycotina</taxon>
        <taxon>Dothideomycetes</taxon>
        <taxon>Dothideomycetidae</taxon>
        <taxon>Mycosphaerellales</taxon>
        <taxon>Teratosphaeriaceae</taxon>
        <taxon>Friedmanniomyces</taxon>
    </lineage>
</organism>
<dbReference type="EMBL" id="NAJQ01001909">
    <property type="protein sequence ID" value="TKA51204.1"/>
    <property type="molecule type" value="Genomic_DNA"/>
</dbReference>
<evidence type="ECO:0000313" key="3">
    <source>
        <dbReference type="Proteomes" id="UP000309340"/>
    </source>
</evidence>
<dbReference type="STRING" id="329884.A0A4U0VP90"/>
<feature type="region of interest" description="Disordered" evidence="1">
    <location>
        <begin position="387"/>
        <end position="416"/>
    </location>
</feature>
<proteinExistence type="predicted"/>
<feature type="compositionally biased region" description="Low complexity" evidence="1">
    <location>
        <begin position="574"/>
        <end position="589"/>
    </location>
</feature>
<comment type="caution">
    <text evidence="2">The sequence shown here is derived from an EMBL/GenBank/DDBJ whole genome shotgun (WGS) entry which is preliminary data.</text>
</comment>
<name>A0A4U0VP90_9PEZI</name>
<sequence length="998" mass="107556">MKASTAAQQRSDDETEPKDTRPTSAETAARPGVVGSQSSSRPHLLRSPLGHHTDLAQAALDGAAEVGSKQAEEMHGSKPARKVSDPTSDQPGKPEITRIVSGTEEERLAKLKEAVGAKLMMQQRKRGSYGAKRVSPIREEDTSAMSPSLNAAFASPVEPLTRPLSTVSTESTESARTVRASVPPTPAESKPLRTPSYPFPYVPGTPRTWSSSFHQPFTTLSPTVTARYGDDQDTPGKSSPGMTSSNSTPGVSAQDFLPHGQGLVGQEDPRFPTPNLYEMVLQLNTEPGLEQWWATVTNLMHDHYKADRVTLVVPLDPTDIENVPWGQKATFSMNGREEFVPHKTVEEQTSHVQRPELVLRGPSQETPKEFHMQKLHPERLRPRLEARHSYAGPPPGREPTGAVPSEGMSKPGARPQGPLRTMTHAPGMASGVETLRQAPQRFASSSSVGGWRHTSLSDPEFSSIAGGIDAGPYAEVFATVRSLDHEIHPLIESGGVNRVLDRGKVVTVTRDYSSEGFGGSSNGHSASETHTAEATPREAPGATAAHPFGDYRHVFGSENAFTARREYEEYEQNPSSPWAQSPAPSPAMQADEEANPFFSTEEQQVEESFNPASGTPRDYSKVGQVEAIGVDRASTVIHIPLVHPSLSQPMQSLRMRQSAGRPGIPRRSNTLDMARMAPIAILSILTSTVPYPPNLTQSLKLLGSHLATSLATAQQFSSFHPQAISIRHRRTASGHNAGNAPMTIEPTSLDDIVNAELEDAPGSISGSMTSPSDYSGRSKHSPASSLAGTPGWDPAAYGWTSSRSVAGTPAYTGTELFESYFDTKKKTAQRSGSSVVTPTHATPAKSAGKGLSQEHRQSARKPSPTGKDDVKHVSDGHRMHTSRSMKEELSPPRSARERSPGRLPDTPSLQRPVIRQTASHFVDESTADAARRHSLLHSYGADFETSFGTTPGGVMNSGVGGHTRKPSYSEDMPPPSERLLRTIIDSVPVQIFTAKPDT</sequence>
<dbReference type="AlphaFoldDB" id="A0A4U0VP90"/>
<gene>
    <name evidence="2" type="ORF">B0A55_13714</name>
</gene>
<protein>
    <submittedName>
        <fullName evidence="2">Uncharacterized protein</fullName>
    </submittedName>
</protein>
<feature type="compositionally biased region" description="Polar residues" evidence="1">
    <location>
        <begin position="829"/>
        <end position="840"/>
    </location>
</feature>
<feature type="non-terminal residue" evidence="2">
    <location>
        <position position="998"/>
    </location>
</feature>
<accession>A0A4U0VP90</accession>
<feature type="region of interest" description="Disordered" evidence="1">
    <location>
        <begin position="222"/>
        <end position="251"/>
    </location>
</feature>
<feature type="compositionally biased region" description="Polar residues" evidence="1">
    <location>
        <begin position="235"/>
        <end position="251"/>
    </location>
</feature>
<feature type="compositionally biased region" description="Low complexity" evidence="1">
    <location>
        <begin position="36"/>
        <end position="48"/>
    </location>
</feature>
<feature type="region of interest" description="Disordered" evidence="1">
    <location>
        <begin position="827"/>
        <end position="909"/>
    </location>
</feature>
<feature type="compositionally biased region" description="Polar residues" evidence="1">
    <location>
        <begin position="597"/>
        <end position="613"/>
    </location>
</feature>
<evidence type="ECO:0000256" key="1">
    <source>
        <dbReference type="SAM" id="MobiDB-lite"/>
    </source>
</evidence>
<reference evidence="2 3" key="1">
    <citation type="submission" date="2017-03" db="EMBL/GenBank/DDBJ databases">
        <title>Genomes of endolithic fungi from Antarctica.</title>
        <authorList>
            <person name="Coleine C."/>
            <person name="Masonjones S."/>
            <person name="Stajich J.E."/>
        </authorList>
    </citation>
    <scope>NUCLEOTIDE SEQUENCE [LARGE SCALE GENOMIC DNA]</scope>
    <source>
        <strain evidence="2 3">CCFEE 5184</strain>
    </source>
</reference>
<feature type="compositionally biased region" description="Polar residues" evidence="1">
    <location>
        <begin position="764"/>
        <end position="787"/>
    </location>
</feature>
<feature type="region of interest" description="Disordered" evidence="1">
    <location>
        <begin position="1"/>
        <end position="104"/>
    </location>
</feature>
<feature type="region of interest" description="Disordered" evidence="1">
    <location>
        <begin position="952"/>
        <end position="976"/>
    </location>
</feature>
<feature type="region of interest" description="Disordered" evidence="1">
    <location>
        <begin position="119"/>
        <end position="195"/>
    </location>
</feature>
<dbReference type="OrthoDB" id="303614at2759"/>
<evidence type="ECO:0000313" key="2">
    <source>
        <dbReference type="EMBL" id="TKA51204.1"/>
    </source>
</evidence>
<feature type="region of interest" description="Disordered" evidence="1">
    <location>
        <begin position="512"/>
        <end position="545"/>
    </location>
</feature>
<feature type="region of interest" description="Disordered" evidence="1">
    <location>
        <begin position="567"/>
        <end position="618"/>
    </location>
</feature>
<feature type="compositionally biased region" description="Basic and acidic residues" evidence="1">
    <location>
        <begin position="866"/>
        <end position="900"/>
    </location>
</feature>
<feature type="region of interest" description="Disordered" evidence="1">
    <location>
        <begin position="760"/>
        <end position="791"/>
    </location>
</feature>